<name>A0A2S8GGH5_9BACT</name>
<keyword evidence="1" id="KW-1133">Transmembrane helix</keyword>
<dbReference type="AlphaFoldDB" id="A0A2S8GGH5"/>
<evidence type="ECO:0000256" key="1">
    <source>
        <dbReference type="SAM" id="Phobius"/>
    </source>
</evidence>
<feature type="transmembrane region" description="Helical" evidence="1">
    <location>
        <begin position="68"/>
        <end position="89"/>
    </location>
</feature>
<comment type="caution">
    <text evidence="2">The sequence shown here is derived from an EMBL/GenBank/DDBJ whole genome shotgun (WGS) entry which is preliminary data.</text>
</comment>
<dbReference type="Proteomes" id="UP000237819">
    <property type="component" value="Unassembled WGS sequence"/>
</dbReference>
<sequence length="182" mass="19636">MPSSSKYLPLLVGCVALALFVGCGVNENLSEDGVFKASKNPLEAIGYFFGGIGLATAGWFTTQVWMRLGFGMIILGCLGALYMAPAAMFENAVADSDHFVSSQGFMGMTHHEVKTSELDYIELVTETRRGRRGSVSYDNYMVCHCKGGETKKIQVDSPVQAPAAVHYLIQAKGQGIRIVGLE</sequence>
<dbReference type="EMBL" id="PUHZ01000023">
    <property type="protein sequence ID" value="PQO43523.1"/>
    <property type="molecule type" value="Genomic_DNA"/>
</dbReference>
<dbReference type="OrthoDB" id="285488at2"/>
<proteinExistence type="predicted"/>
<keyword evidence="1" id="KW-0472">Membrane</keyword>
<keyword evidence="1" id="KW-0812">Transmembrane</keyword>
<evidence type="ECO:0000313" key="2">
    <source>
        <dbReference type="EMBL" id="PQO43523.1"/>
    </source>
</evidence>
<organism evidence="2 3">
    <name type="scientific">Blastopirellula marina</name>
    <dbReference type="NCBI Taxonomy" id="124"/>
    <lineage>
        <taxon>Bacteria</taxon>
        <taxon>Pseudomonadati</taxon>
        <taxon>Planctomycetota</taxon>
        <taxon>Planctomycetia</taxon>
        <taxon>Pirellulales</taxon>
        <taxon>Pirellulaceae</taxon>
        <taxon>Blastopirellula</taxon>
    </lineage>
</organism>
<accession>A0A2S8GGH5</accession>
<evidence type="ECO:0000313" key="3">
    <source>
        <dbReference type="Proteomes" id="UP000237819"/>
    </source>
</evidence>
<dbReference type="RefSeq" id="WP_105337809.1">
    <property type="nucleotide sequence ID" value="NZ_PUHZ01000023.1"/>
</dbReference>
<gene>
    <name evidence="2" type="ORF">C5Y93_23000</name>
</gene>
<reference evidence="2 3" key="1">
    <citation type="submission" date="2018-02" db="EMBL/GenBank/DDBJ databases">
        <title>Comparative genomes isolates from brazilian mangrove.</title>
        <authorList>
            <person name="Araujo J.E."/>
            <person name="Taketani R.G."/>
            <person name="Silva M.C.P."/>
            <person name="Loureco M.V."/>
            <person name="Andreote F.D."/>
        </authorList>
    </citation>
    <scope>NUCLEOTIDE SEQUENCE [LARGE SCALE GENOMIC DNA]</scope>
    <source>
        <strain evidence="2 3">Nap-Phe MGV</strain>
    </source>
</reference>
<feature type="transmembrane region" description="Helical" evidence="1">
    <location>
        <begin position="44"/>
        <end position="61"/>
    </location>
</feature>
<protein>
    <submittedName>
        <fullName evidence="2">Uncharacterized protein</fullName>
    </submittedName>
</protein>
<dbReference type="PROSITE" id="PS51257">
    <property type="entry name" value="PROKAR_LIPOPROTEIN"/>
    <property type="match status" value="1"/>
</dbReference>